<feature type="region of interest" description="Disordered" evidence="1">
    <location>
        <begin position="237"/>
        <end position="259"/>
    </location>
</feature>
<sequence>METIALNDLLSDIFAHIMIQFRENSLLLLEKAKLGQPMELHKPTYAIRGVKEIGNAQMIHATAYWSNQVEWKGISSSTTIQKELEDRTALCPQLRPCETAKCRRPFCLSNINECQIILDRLNHFEYRSTDAFFQDLEHLFSTLNLKKAETRQFMRFFNKMQADRQESLHRDEENSYQLAPIRGDGASKKARPDGDATESNLNFGWKQEQAQDVSDLEILRDAEAYCSIQTLRNEPDASWLNTTDSEKDTQNRSLDRSEGKTARKEIYDRVVILRLRRLIQLHVCPHLNGQEVCVLPTRYVGRDPSHPILQSCVPTGRIQYEHIYSYTSKKLVKYAEFVLEQLHRQAVACKHIYLSHLQQSIDQHLAVCDYIPAKIRSNLSISYKHSAKEYLAYVDAKEQDVEFSSRSNC</sequence>
<dbReference type="InParanoid" id="A0A024GCK7"/>
<name>A0A024GCK7_9STRA</name>
<evidence type="ECO:0000313" key="3">
    <source>
        <dbReference type="Proteomes" id="UP000053237"/>
    </source>
</evidence>
<dbReference type="AlphaFoldDB" id="A0A024GCK7"/>
<comment type="caution">
    <text evidence="2">The sequence shown here is derived from an EMBL/GenBank/DDBJ whole genome shotgun (WGS) entry which is preliminary data.</text>
</comment>
<keyword evidence="3" id="KW-1185">Reference proteome</keyword>
<feature type="compositionally biased region" description="Basic and acidic residues" evidence="1">
    <location>
        <begin position="244"/>
        <end position="259"/>
    </location>
</feature>
<gene>
    <name evidence="2" type="ORF">BN9_053050</name>
</gene>
<dbReference type="EMBL" id="CAIX01000072">
    <property type="protein sequence ID" value="CCI44496.1"/>
    <property type="molecule type" value="Genomic_DNA"/>
</dbReference>
<proteinExistence type="predicted"/>
<reference evidence="2 3" key="1">
    <citation type="submission" date="2012-05" db="EMBL/GenBank/DDBJ databases">
        <title>Recombination and specialization in a pathogen metapopulation.</title>
        <authorList>
            <person name="Gardiner A."/>
            <person name="Kemen E."/>
            <person name="Schultz-Larsen T."/>
            <person name="MacLean D."/>
            <person name="Van Oosterhout C."/>
            <person name="Jones J.D.G."/>
        </authorList>
    </citation>
    <scope>NUCLEOTIDE SEQUENCE [LARGE SCALE GENOMIC DNA]</scope>
    <source>
        <strain evidence="2 3">Ac Nc2</strain>
    </source>
</reference>
<dbReference type="Proteomes" id="UP000053237">
    <property type="component" value="Unassembled WGS sequence"/>
</dbReference>
<evidence type="ECO:0000313" key="2">
    <source>
        <dbReference type="EMBL" id="CCI44496.1"/>
    </source>
</evidence>
<accession>A0A024GCK7</accession>
<evidence type="ECO:0000256" key="1">
    <source>
        <dbReference type="SAM" id="MobiDB-lite"/>
    </source>
</evidence>
<protein>
    <submittedName>
        <fullName evidence="2">Uncharacterized protein</fullName>
    </submittedName>
</protein>
<feature type="compositionally biased region" description="Basic and acidic residues" evidence="1">
    <location>
        <begin position="185"/>
        <end position="194"/>
    </location>
</feature>
<organism evidence="2 3">
    <name type="scientific">Albugo candida</name>
    <dbReference type="NCBI Taxonomy" id="65357"/>
    <lineage>
        <taxon>Eukaryota</taxon>
        <taxon>Sar</taxon>
        <taxon>Stramenopiles</taxon>
        <taxon>Oomycota</taxon>
        <taxon>Peronosporomycetes</taxon>
        <taxon>Albuginales</taxon>
        <taxon>Albuginaceae</taxon>
        <taxon>Albugo</taxon>
    </lineage>
</organism>
<feature type="region of interest" description="Disordered" evidence="1">
    <location>
        <begin position="166"/>
        <end position="203"/>
    </location>
</feature>